<proteinExistence type="predicted"/>
<keyword evidence="2 3" id="KW-0067">ATP-binding</keyword>
<dbReference type="Gene3D" id="3.40.630.30">
    <property type="match status" value="1"/>
</dbReference>
<organism evidence="5 6">
    <name type="scientific">Fundicoccus culcitae</name>
    <dbReference type="NCBI Taxonomy" id="2969821"/>
    <lineage>
        <taxon>Bacteria</taxon>
        <taxon>Bacillati</taxon>
        <taxon>Bacillota</taxon>
        <taxon>Bacilli</taxon>
        <taxon>Lactobacillales</taxon>
        <taxon>Aerococcaceae</taxon>
        <taxon>Fundicoccus</taxon>
    </lineage>
</organism>
<evidence type="ECO:0000256" key="1">
    <source>
        <dbReference type="ARBA" id="ARBA00022741"/>
    </source>
</evidence>
<dbReference type="InterPro" id="IPR000182">
    <property type="entry name" value="GNAT_dom"/>
</dbReference>
<gene>
    <name evidence="5" type="primary">citC</name>
    <name evidence="5" type="ORF">NRE15_09860</name>
</gene>
<dbReference type="GO" id="GO:0008771">
    <property type="term" value="F:[citrate (pro-3S)-lyase] ligase activity"/>
    <property type="evidence" value="ECO:0007669"/>
    <property type="project" value="UniProtKB-EC"/>
</dbReference>
<evidence type="ECO:0000313" key="6">
    <source>
        <dbReference type="Proteomes" id="UP001315967"/>
    </source>
</evidence>
<keyword evidence="6" id="KW-1185">Reference proteome</keyword>
<name>A0ABY5P3N4_9LACT</name>
<evidence type="ECO:0000259" key="4">
    <source>
        <dbReference type="PROSITE" id="PS51186"/>
    </source>
</evidence>
<dbReference type="EC" id="6.2.1.22" evidence="3"/>
<dbReference type="InterPro" id="IPR005216">
    <property type="entry name" value="Citrate_lyase_ligase"/>
</dbReference>
<keyword evidence="3 5" id="KW-0436">Ligase</keyword>
<dbReference type="Pfam" id="PF08218">
    <property type="entry name" value="Citrate_ly_lig"/>
    <property type="match status" value="1"/>
</dbReference>
<evidence type="ECO:0000256" key="2">
    <source>
        <dbReference type="ARBA" id="ARBA00022840"/>
    </source>
</evidence>
<evidence type="ECO:0000313" key="5">
    <source>
        <dbReference type="EMBL" id="UUX33205.1"/>
    </source>
</evidence>
<dbReference type="SUPFAM" id="SSF55729">
    <property type="entry name" value="Acyl-CoA N-acyltransferases (Nat)"/>
    <property type="match status" value="1"/>
</dbReference>
<dbReference type="InterPro" id="IPR004821">
    <property type="entry name" value="Cyt_trans-like"/>
</dbReference>
<comment type="function">
    <text evidence="3">Acetylation of prosthetic group (2-(5''-phosphoribosyl)-3'-dephosphocoenzyme-A) of the gamma subunit of citrate lyase.</text>
</comment>
<evidence type="ECO:0000256" key="3">
    <source>
        <dbReference type="PIRNR" id="PIRNR005751"/>
    </source>
</evidence>
<dbReference type="Gene3D" id="3.40.50.620">
    <property type="entry name" value="HUPs"/>
    <property type="match status" value="1"/>
</dbReference>
<keyword evidence="1 3" id="KW-0547">Nucleotide-binding</keyword>
<dbReference type="RefSeq" id="WP_313792708.1">
    <property type="nucleotide sequence ID" value="NZ_CP102453.1"/>
</dbReference>
<dbReference type="PANTHER" id="PTHR40599:SF1">
    <property type="entry name" value="[CITRATE [PRO-3S]-LYASE] LIGASE"/>
    <property type="match status" value="1"/>
</dbReference>
<dbReference type="SMART" id="SM00764">
    <property type="entry name" value="Citrate_ly_lig"/>
    <property type="match status" value="1"/>
</dbReference>
<dbReference type="PIRSF" id="PIRSF005751">
    <property type="entry name" value="Acet_citr_lig"/>
    <property type="match status" value="1"/>
</dbReference>
<dbReference type="Proteomes" id="UP001315967">
    <property type="component" value="Chromosome"/>
</dbReference>
<feature type="domain" description="N-acetyltransferase" evidence="4">
    <location>
        <begin position="1"/>
        <end position="127"/>
    </location>
</feature>
<dbReference type="EMBL" id="CP102453">
    <property type="protein sequence ID" value="UUX33205.1"/>
    <property type="molecule type" value="Genomic_DNA"/>
</dbReference>
<dbReference type="NCBIfam" id="TIGR00125">
    <property type="entry name" value="cyt_tran_rel"/>
    <property type="match status" value="1"/>
</dbReference>
<comment type="catalytic activity">
    <reaction evidence="3">
        <text>holo-[citrate lyase ACP] + acetate + ATP = acetyl-[citrate lyase ACP] + AMP + diphosphate</text>
        <dbReference type="Rhea" id="RHEA:23788"/>
        <dbReference type="Rhea" id="RHEA-COMP:10158"/>
        <dbReference type="Rhea" id="RHEA-COMP:13710"/>
        <dbReference type="ChEBI" id="CHEBI:30089"/>
        <dbReference type="ChEBI" id="CHEBI:30616"/>
        <dbReference type="ChEBI" id="CHEBI:33019"/>
        <dbReference type="ChEBI" id="CHEBI:82683"/>
        <dbReference type="ChEBI" id="CHEBI:137976"/>
        <dbReference type="ChEBI" id="CHEBI:456215"/>
        <dbReference type="EC" id="6.2.1.22"/>
    </reaction>
</comment>
<reference evidence="5 6" key="1">
    <citation type="submission" date="2022-08" db="EMBL/GenBank/DDBJ databases">
        <title>Aerococcaceae sp. nov isolated from spoiled eye mask.</title>
        <authorList>
            <person name="Zhou G."/>
            <person name="Xie X.-B."/>
            <person name="Shi Q.-S."/>
            <person name="Wang Y.-S."/>
            <person name="Wen X."/>
            <person name="Peng H."/>
            <person name="Yang X.-J."/>
            <person name="Tao H.-B."/>
            <person name="Huang X.-M."/>
        </authorList>
    </citation>
    <scope>NUCLEOTIDE SEQUENCE [LARGE SCALE GENOMIC DNA]</scope>
    <source>
        <strain evidence="6">DM20194951</strain>
    </source>
</reference>
<dbReference type="InterPro" id="IPR013166">
    <property type="entry name" value="Citrate_lyase_ligase_C"/>
</dbReference>
<protein>
    <recommendedName>
        <fullName evidence="3">[Citrate [pro-3S]-lyase] ligase</fullName>
        <ecNumber evidence="3">6.2.1.22</ecNumber>
    </recommendedName>
</protein>
<sequence>MAIIKRIWVNQEPTQKRQWSELLEQANLSSDLHLDYIIGVYDEETQALLATGGFDGNIIQGIAIAKEAQSNQLLNTVITELMQEMQYRGIQKTFVYTKPRNTKFFKALGFAELVSTDEVVFLETGLPSFETYIQQINKGQSTSNNSAIVMNANPFTKGHQFLVDYAAEHSDHVYVFVLSEDRSTFSTKDRMAMVKLGTSHLSNVTVVPTGDYMVSQATFPTYFLKDKGILEAEKVKIQAEIDAKLFKERIAPALGITIRYVGEEPFSELTDIYNEMMELTFKEALQLKIIPRHTIGNDIISATKVRKAIEIHDFETASKYLPNTSINYLKGINKIP</sequence>
<dbReference type="SUPFAM" id="SSF52374">
    <property type="entry name" value="Nucleotidylyl transferase"/>
    <property type="match status" value="1"/>
</dbReference>
<dbReference type="InterPro" id="IPR016181">
    <property type="entry name" value="Acyl_CoA_acyltransferase"/>
</dbReference>
<dbReference type="NCBIfam" id="TIGR00124">
    <property type="entry name" value="cit_ly_ligase"/>
    <property type="match status" value="1"/>
</dbReference>
<accession>A0ABY5P3N4</accession>
<dbReference type="InterPro" id="IPR014729">
    <property type="entry name" value="Rossmann-like_a/b/a_fold"/>
</dbReference>
<dbReference type="PANTHER" id="PTHR40599">
    <property type="entry name" value="[CITRATE [PRO-3S]-LYASE] LIGASE"/>
    <property type="match status" value="1"/>
</dbReference>
<dbReference type="PROSITE" id="PS51186">
    <property type="entry name" value="GNAT"/>
    <property type="match status" value="1"/>
</dbReference>